<dbReference type="Pfam" id="PF02335">
    <property type="entry name" value="Cytochrom_C552"/>
    <property type="match status" value="1"/>
</dbReference>
<evidence type="ECO:0000256" key="10">
    <source>
        <dbReference type="ARBA" id="ARBA00049131"/>
    </source>
</evidence>
<keyword evidence="5" id="KW-0479">Metal-binding</keyword>
<evidence type="ECO:0000256" key="9">
    <source>
        <dbReference type="ARBA" id="ARBA00023004"/>
    </source>
</evidence>
<accession>A0A0P1I0I6</accession>
<keyword evidence="6" id="KW-0732">Signal</keyword>
<evidence type="ECO:0000256" key="3">
    <source>
        <dbReference type="ARBA" id="ARBA00011887"/>
    </source>
</evidence>
<keyword evidence="8 11" id="KW-0560">Oxidoreductase</keyword>
<dbReference type="SUPFAM" id="SSF48695">
    <property type="entry name" value="Multiheme cytochromes"/>
    <property type="match status" value="1"/>
</dbReference>
<evidence type="ECO:0000256" key="7">
    <source>
        <dbReference type="ARBA" id="ARBA00022837"/>
    </source>
</evidence>
<evidence type="ECO:0000256" key="4">
    <source>
        <dbReference type="ARBA" id="ARBA00022617"/>
    </source>
</evidence>
<sequence length="510" mass="57364">MTWNPTRANLITATAVGAVLIAATAIGESIDEDPRIEAWADEWPDYVEMYMVTKEMDSPTPFGGNYPYSKLIRYPGKQALWAGYAFAVDFNEDRGHYYTQIDQMETKRNDKEYLNAHGLPNFKGQPGSCMNCHSGWAPILAEQMGWEDFNRTPYWETIEKLRSDYGHGVEGAQLGSSCNDCHNPADMSLRVNRQGFIDAMVTRGYEADPVSGIKGSPGEMRDYVCAQCHVEYYFQGEDAILTFPWSEWPKGQPLRFEMVEEYYDNVREAGIFAQDWTHAVTKAPMLKMQHPEYEVVSSGVHSRFMGCVDCHMPKTEWNGRQVTDHTMGSPLNKIDNCLSCHNDMTGDQMYQRVYDIQVDIIASYLTAEKAVLALIEDIAMVREELAKKDPFAQIADTAEQERAITEELVDVLDFHRRASMRWDWIGASNSTGAHSSREAHRVLDQAVDVAKDGQRLLVKVAAEHGIDLVPTTNPTLPSAPDVIDPDDIVGSLPPAITQAADRRVQDKLSQ</sequence>
<evidence type="ECO:0000256" key="8">
    <source>
        <dbReference type="ARBA" id="ARBA00023002"/>
    </source>
</evidence>
<dbReference type="Gene3D" id="1.10.1130.10">
    <property type="entry name" value="Flavocytochrome C3, Chain A"/>
    <property type="match status" value="1"/>
</dbReference>
<comment type="subcellular location">
    <subcellularLocation>
        <location evidence="1">Cell envelope</location>
    </subcellularLocation>
</comment>
<comment type="catalytic activity">
    <reaction evidence="10">
        <text>6 Fe(III)-[cytochrome c] + NH4(+) + 2 H2O = 6 Fe(II)-[cytochrome c] + nitrite + 8 H(+)</text>
        <dbReference type="Rhea" id="RHEA:13089"/>
        <dbReference type="Rhea" id="RHEA-COMP:10350"/>
        <dbReference type="Rhea" id="RHEA-COMP:14399"/>
        <dbReference type="ChEBI" id="CHEBI:15377"/>
        <dbReference type="ChEBI" id="CHEBI:15378"/>
        <dbReference type="ChEBI" id="CHEBI:16301"/>
        <dbReference type="ChEBI" id="CHEBI:28938"/>
        <dbReference type="ChEBI" id="CHEBI:29033"/>
        <dbReference type="ChEBI" id="CHEBI:29034"/>
        <dbReference type="EC" id="1.7.2.2"/>
    </reaction>
</comment>
<dbReference type="PANTHER" id="PTHR30633">
    <property type="entry name" value="CYTOCHROME C-552 RESPIRATORY NITRITE REDUCTASE"/>
    <property type="match status" value="1"/>
</dbReference>
<dbReference type="GO" id="GO:0042279">
    <property type="term" value="F:nitrite reductase (cytochrome, ammonia-forming) activity"/>
    <property type="evidence" value="ECO:0007669"/>
    <property type="project" value="UniProtKB-EC"/>
</dbReference>
<gene>
    <name evidence="11" type="primary">nrfA</name>
    <name evidence="11" type="ORF">RUE5091_00081</name>
</gene>
<dbReference type="PANTHER" id="PTHR30633:SF0">
    <property type="entry name" value="CYTOCHROME C-552"/>
    <property type="match status" value="1"/>
</dbReference>
<keyword evidence="9" id="KW-0408">Iron</keyword>
<dbReference type="InterPro" id="IPR036280">
    <property type="entry name" value="Multihaem_cyt_sf"/>
</dbReference>
<evidence type="ECO:0000256" key="5">
    <source>
        <dbReference type="ARBA" id="ARBA00022723"/>
    </source>
</evidence>
<dbReference type="GO" id="GO:0020037">
    <property type="term" value="F:heme binding"/>
    <property type="evidence" value="ECO:0007669"/>
    <property type="project" value="TreeGrafter"/>
</dbReference>
<evidence type="ECO:0000313" key="12">
    <source>
        <dbReference type="Proteomes" id="UP000051260"/>
    </source>
</evidence>
<dbReference type="CDD" id="cd00548">
    <property type="entry name" value="NrfA-like"/>
    <property type="match status" value="1"/>
</dbReference>
<dbReference type="GO" id="GO:0046872">
    <property type="term" value="F:metal ion binding"/>
    <property type="evidence" value="ECO:0007669"/>
    <property type="project" value="UniProtKB-KW"/>
</dbReference>
<dbReference type="OrthoDB" id="9814800at2"/>
<dbReference type="Gene3D" id="1.20.140.10">
    <property type="entry name" value="Butyryl-CoA Dehydrogenase, subunit A, domain 3"/>
    <property type="match status" value="1"/>
</dbReference>
<dbReference type="AlphaFoldDB" id="A0A0P1I0I6"/>
<dbReference type="EC" id="1.7.2.2" evidence="3"/>
<dbReference type="InterPro" id="IPR003321">
    <property type="entry name" value="Cyt_c552"/>
</dbReference>
<dbReference type="EMBL" id="CYUD01000001">
    <property type="protein sequence ID" value="CUJ83203.1"/>
    <property type="molecule type" value="Genomic_DNA"/>
</dbReference>
<keyword evidence="4" id="KW-0349">Heme</keyword>
<dbReference type="Proteomes" id="UP000051260">
    <property type="component" value="Unassembled WGS sequence"/>
</dbReference>
<evidence type="ECO:0000256" key="6">
    <source>
        <dbReference type="ARBA" id="ARBA00022729"/>
    </source>
</evidence>
<dbReference type="GO" id="GO:0019645">
    <property type="term" value="P:anaerobic electron transport chain"/>
    <property type="evidence" value="ECO:0007669"/>
    <property type="project" value="TreeGrafter"/>
</dbReference>
<dbReference type="GO" id="GO:0030288">
    <property type="term" value="C:outer membrane-bounded periplasmic space"/>
    <property type="evidence" value="ECO:0007669"/>
    <property type="project" value="TreeGrafter"/>
</dbReference>
<protein>
    <recommendedName>
        <fullName evidence="3">nitrite reductase (cytochrome; ammonia-forming)</fullName>
        <ecNumber evidence="3">1.7.2.2</ecNumber>
    </recommendedName>
</protein>
<dbReference type="RefSeq" id="WP_058279909.1">
    <property type="nucleotide sequence ID" value="NZ_CYUD01000001.1"/>
</dbReference>
<organism evidence="11 12">
    <name type="scientific">Ruegeria denitrificans</name>
    <dbReference type="NCBI Taxonomy" id="1715692"/>
    <lineage>
        <taxon>Bacteria</taxon>
        <taxon>Pseudomonadati</taxon>
        <taxon>Pseudomonadota</taxon>
        <taxon>Alphaproteobacteria</taxon>
        <taxon>Rhodobacterales</taxon>
        <taxon>Roseobacteraceae</taxon>
        <taxon>Ruegeria</taxon>
    </lineage>
</organism>
<proteinExistence type="inferred from homology"/>
<reference evidence="12" key="1">
    <citation type="submission" date="2015-09" db="EMBL/GenBank/DDBJ databases">
        <authorList>
            <person name="Rodrigo-Torres L."/>
            <person name="Arahal D.R."/>
        </authorList>
    </citation>
    <scope>NUCLEOTIDE SEQUENCE [LARGE SCALE GENOMIC DNA]</scope>
    <source>
        <strain evidence="12">CECT 5091</strain>
    </source>
</reference>
<evidence type="ECO:0000256" key="2">
    <source>
        <dbReference type="ARBA" id="ARBA00009288"/>
    </source>
</evidence>
<dbReference type="STRING" id="1715692.RUE5091_00081"/>
<dbReference type="PIRSF" id="PIRSF000243">
    <property type="entry name" value="Cyt_c552"/>
    <property type="match status" value="1"/>
</dbReference>
<evidence type="ECO:0000313" key="11">
    <source>
        <dbReference type="EMBL" id="CUJ83203.1"/>
    </source>
</evidence>
<keyword evidence="12" id="KW-1185">Reference proteome</keyword>
<comment type="similarity">
    <text evidence="2">Belongs to the cytochrome c-552 family.</text>
</comment>
<evidence type="ECO:0000256" key="1">
    <source>
        <dbReference type="ARBA" id="ARBA00004196"/>
    </source>
</evidence>
<name>A0A0P1I0I6_9RHOB</name>
<keyword evidence="7" id="KW-0106">Calcium</keyword>